<feature type="compositionally biased region" description="Basic and acidic residues" evidence="1">
    <location>
        <begin position="96"/>
        <end position="105"/>
    </location>
</feature>
<evidence type="ECO:0000313" key="2">
    <source>
        <dbReference type="EMBL" id="CAE0748758.1"/>
    </source>
</evidence>
<accession>A0A7S4ESH0</accession>
<dbReference type="EMBL" id="HBIZ01002497">
    <property type="protein sequence ID" value="CAE0748758.1"/>
    <property type="molecule type" value="Transcribed_RNA"/>
</dbReference>
<sequence length="105" mass="11517">MGVKDLWKPLEKGKTTASLYNGDLQGWTVAVDVSVLMHGVVGQGGNAVTQVINKVAASSECLLAQITDIFEKLYHRGVTPLPSSMAQQDPTKQQKWQRERPVVKL</sequence>
<organism evidence="2">
    <name type="scientific">Chrysotila carterae</name>
    <name type="common">Marine alga</name>
    <name type="synonym">Syracosphaera carterae</name>
    <dbReference type="NCBI Taxonomy" id="13221"/>
    <lineage>
        <taxon>Eukaryota</taxon>
        <taxon>Haptista</taxon>
        <taxon>Haptophyta</taxon>
        <taxon>Prymnesiophyceae</taxon>
        <taxon>Isochrysidales</taxon>
        <taxon>Isochrysidaceae</taxon>
        <taxon>Chrysotila</taxon>
    </lineage>
</organism>
<protein>
    <submittedName>
        <fullName evidence="2">Uncharacterized protein</fullName>
    </submittedName>
</protein>
<proteinExistence type="predicted"/>
<name>A0A7S4ESH0_CHRCT</name>
<feature type="compositionally biased region" description="Polar residues" evidence="1">
    <location>
        <begin position="81"/>
        <end position="94"/>
    </location>
</feature>
<gene>
    <name evidence="2" type="ORF">PCAR00345_LOCUS1340</name>
</gene>
<reference evidence="2" key="1">
    <citation type="submission" date="2021-01" db="EMBL/GenBank/DDBJ databases">
        <authorList>
            <person name="Corre E."/>
            <person name="Pelletier E."/>
            <person name="Niang G."/>
            <person name="Scheremetjew M."/>
            <person name="Finn R."/>
            <person name="Kale V."/>
            <person name="Holt S."/>
            <person name="Cochrane G."/>
            <person name="Meng A."/>
            <person name="Brown T."/>
            <person name="Cohen L."/>
        </authorList>
    </citation>
    <scope>NUCLEOTIDE SEQUENCE</scope>
    <source>
        <strain evidence="2">CCMP645</strain>
    </source>
</reference>
<evidence type="ECO:0000256" key="1">
    <source>
        <dbReference type="SAM" id="MobiDB-lite"/>
    </source>
</evidence>
<dbReference type="AlphaFoldDB" id="A0A7S4ESH0"/>
<feature type="region of interest" description="Disordered" evidence="1">
    <location>
        <begin position="81"/>
        <end position="105"/>
    </location>
</feature>
<dbReference type="Gene3D" id="3.40.50.1010">
    <property type="entry name" value="5'-nuclease"/>
    <property type="match status" value="1"/>
</dbReference>